<keyword evidence="3" id="KW-1185">Reference proteome</keyword>
<name>A0A9Q3KQW8_9BASI</name>
<accession>A0A9Q3KQW8</accession>
<organism evidence="2 3">
    <name type="scientific">Austropuccinia psidii MF-1</name>
    <dbReference type="NCBI Taxonomy" id="1389203"/>
    <lineage>
        <taxon>Eukaryota</taxon>
        <taxon>Fungi</taxon>
        <taxon>Dikarya</taxon>
        <taxon>Basidiomycota</taxon>
        <taxon>Pucciniomycotina</taxon>
        <taxon>Pucciniomycetes</taxon>
        <taxon>Pucciniales</taxon>
        <taxon>Sphaerophragmiaceae</taxon>
        <taxon>Austropuccinia</taxon>
    </lineage>
</organism>
<comment type="caution">
    <text evidence="2">The sequence shown here is derived from an EMBL/GenBank/DDBJ whole genome shotgun (WGS) entry which is preliminary data.</text>
</comment>
<dbReference type="Proteomes" id="UP000765509">
    <property type="component" value="Unassembled WGS sequence"/>
</dbReference>
<reference evidence="2" key="1">
    <citation type="submission" date="2021-03" db="EMBL/GenBank/DDBJ databases">
        <title>Draft genome sequence of rust myrtle Austropuccinia psidii MF-1, a brazilian biotype.</title>
        <authorList>
            <person name="Quecine M.C."/>
            <person name="Pachon D.M.R."/>
            <person name="Bonatelli M.L."/>
            <person name="Correr F.H."/>
            <person name="Franceschini L.M."/>
            <person name="Leite T.F."/>
            <person name="Margarido G.R.A."/>
            <person name="Almeida C.A."/>
            <person name="Ferrarezi J.A."/>
            <person name="Labate C.A."/>
        </authorList>
    </citation>
    <scope>NUCLEOTIDE SEQUENCE</scope>
    <source>
        <strain evidence="2">MF-1</strain>
    </source>
</reference>
<keyword evidence="1" id="KW-0812">Transmembrane</keyword>
<proteinExistence type="predicted"/>
<feature type="transmembrane region" description="Helical" evidence="1">
    <location>
        <begin position="47"/>
        <end position="66"/>
    </location>
</feature>
<gene>
    <name evidence="2" type="ORF">O181_123862</name>
</gene>
<evidence type="ECO:0000256" key="1">
    <source>
        <dbReference type="SAM" id="Phobius"/>
    </source>
</evidence>
<keyword evidence="1" id="KW-1133">Transmembrane helix</keyword>
<dbReference type="AlphaFoldDB" id="A0A9Q3KQW8"/>
<evidence type="ECO:0000313" key="3">
    <source>
        <dbReference type="Proteomes" id="UP000765509"/>
    </source>
</evidence>
<dbReference type="EMBL" id="AVOT02117055">
    <property type="protein sequence ID" value="MBW0584147.1"/>
    <property type="molecule type" value="Genomic_DNA"/>
</dbReference>
<protein>
    <submittedName>
        <fullName evidence="2">Uncharacterized protein</fullName>
    </submittedName>
</protein>
<keyword evidence="1" id="KW-0472">Membrane</keyword>
<sequence length="108" mass="11406">MVLRSSPLNVGGTVTTTKNDPPLLVLRPFQPKTKLGPIGHTISLWPIWPPLVLYGLLVISIFPGQLSPQSSFMASGHILPSLASLANSHILNPQASIFVFGPGGLSVS</sequence>
<evidence type="ECO:0000313" key="2">
    <source>
        <dbReference type="EMBL" id="MBW0584147.1"/>
    </source>
</evidence>